<feature type="chain" id="PRO_5001461982" description="Excalibur calcium-binding domain-containing protein" evidence="1">
    <location>
        <begin position="20"/>
        <end position="58"/>
    </location>
</feature>
<sequence>MKKTLLALSILFVSYSAQAVRCADFSTQAQAQAYMQQNGAYKLDRDRDGVACEHLRRQ</sequence>
<reference evidence="3 4" key="1">
    <citation type="journal article" date="2014" name="Genome Announc.">
        <title>Genome Sequence of a Presumptive Mannheimia haemolytica Strain with an A1/A6-Cross-Reactive Serotype from a White-Tailed Deer (Odocoileus virginianus).</title>
        <authorList>
            <person name="Lawrence P.K."/>
            <person name="Bey R.F."/>
            <person name="Wiener B."/>
            <person name="Kittichotirat W."/>
            <person name="Bumgarner R.E."/>
        </authorList>
    </citation>
    <scope>NUCLEOTIDE SEQUENCE [LARGE SCALE GENOMIC DNA]</scope>
    <source>
        <strain evidence="3 4">PKL10</strain>
    </source>
</reference>
<comment type="caution">
    <text evidence="3">The sequence shown here is derived from an EMBL/GenBank/DDBJ whole genome shotgun (WGS) entry which is preliminary data.</text>
</comment>
<proteinExistence type="predicted"/>
<evidence type="ECO:0000313" key="4">
    <source>
        <dbReference type="Proteomes" id="UP000054123"/>
    </source>
</evidence>
<dbReference type="PATRIC" id="fig|1450449.3.peg.767"/>
<keyword evidence="1" id="KW-0732">Signal</keyword>
<dbReference type="EMBL" id="JANJ01000003">
    <property type="protein sequence ID" value="EXI62423.1"/>
    <property type="molecule type" value="Genomic_DNA"/>
</dbReference>
<evidence type="ECO:0000256" key="1">
    <source>
        <dbReference type="SAM" id="SignalP"/>
    </source>
</evidence>
<dbReference type="InterPro" id="IPR008613">
    <property type="entry name" value="Excalibur_Ca-bd_domain"/>
</dbReference>
<feature type="signal peptide" evidence="1">
    <location>
        <begin position="1"/>
        <end position="19"/>
    </location>
</feature>
<keyword evidence="4" id="KW-1185">Reference proteome</keyword>
<dbReference type="OrthoDB" id="5681216at2"/>
<organism evidence="3 4">
    <name type="scientific">Mannheimia granulomatis</name>
    <dbReference type="NCBI Taxonomy" id="85402"/>
    <lineage>
        <taxon>Bacteria</taxon>
        <taxon>Pseudomonadati</taxon>
        <taxon>Pseudomonadota</taxon>
        <taxon>Gammaproteobacteria</taxon>
        <taxon>Pasteurellales</taxon>
        <taxon>Pasteurellaceae</taxon>
        <taxon>Mannheimia</taxon>
    </lineage>
</organism>
<feature type="domain" description="Excalibur calcium-binding" evidence="2">
    <location>
        <begin position="18"/>
        <end position="53"/>
    </location>
</feature>
<gene>
    <name evidence="3" type="ORF">AK33_03990</name>
</gene>
<accession>A0A011LYW0</accession>
<name>A0A011LYW0_9PAST</name>
<dbReference type="SMART" id="SM00894">
    <property type="entry name" value="Excalibur"/>
    <property type="match status" value="1"/>
</dbReference>
<dbReference type="AlphaFoldDB" id="A0A011LYW0"/>
<evidence type="ECO:0000259" key="2">
    <source>
        <dbReference type="SMART" id="SM00894"/>
    </source>
</evidence>
<dbReference type="Proteomes" id="UP000054123">
    <property type="component" value="Unassembled WGS sequence"/>
</dbReference>
<evidence type="ECO:0000313" key="3">
    <source>
        <dbReference type="EMBL" id="EXI62423.1"/>
    </source>
</evidence>
<protein>
    <recommendedName>
        <fullName evidence="2">Excalibur calcium-binding domain-containing protein</fullName>
    </recommendedName>
</protein>
<dbReference type="Pfam" id="PF05901">
    <property type="entry name" value="Excalibur"/>
    <property type="match status" value="1"/>
</dbReference>
<dbReference type="RefSeq" id="WP_080686575.1">
    <property type="nucleotide sequence ID" value="NZ_AVSP01000013.1"/>
</dbReference>